<dbReference type="PROSITE" id="PS50102">
    <property type="entry name" value="RRM"/>
    <property type="match status" value="2"/>
</dbReference>
<evidence type="ECO:0000256" key="3">
    <source>
        <dbReference type="ARBA" id="ARBA00022553"/>
    </source>
</evidence>
<evidence type="ECO:0000256" key="5">
    <source>
        <dbReference type="ARBA" id="ARBA00022737"/>
    </source>
</evidence>
<dbReference type="GO" id="GO:0005634">
    <property type="term" value="C:nucleus"/>
    <property type="evidence" value="ECO:0007669"/>
    <property type="project" value="UniProtKB-SubCell"/>
</dbReference>
<accession>A0A9Q1CJD8</accession>
<comment type="caution">
    <text evidence="12">The sequence shown here is derived from an EMBL/GenBank/DDBJ whole genome shotgun (WGS) entry which is preliminary data.</text>
</comment>
<evidence type="ECO:0000256" key="4">
    <source>
        <dbReference type="ARBA" id="ARBA00022664"/>
    </source>
</evidence>
<comment type="similarity">
    <text evidence="2">Belongs to the splicing factor SR family.</text>
</comment>
<dbReference type="InterPro" id="IPR050374">
    <property type="entry name" value="RRT5_SRSF_SR"/>
</dbReference>
<comment type="subcellular location">
    <subcellularLocation>
        <location evidence="1">Nucleus</location>
    </subcellularLocation>
</comment>
<feature type="region of interest" description="Disordered" evidence="10">
    <location>
        <begin position="196"/>
        <end position="314"/>
    </location>
</feature>
<dbReference type="PANTHER" id="PTHR23003">
    <property type="entry name" value="RNA RECOGNITION MOTIF RRM DOMAIN CONTAINING PROTEIN"/>
    <property type="match status" value="1"/>
</dbReference>
<keyword evidence="7" id="KW-0508">mRNA splicing</keyword>
<feature type="compositionally biased region" description="Basic and acidic residues" evidence="10">
    <location>
        <begin position="283"/>
        <end position="296"/>
    </location>
</feature>
<proteinExistence type="inferred from homology"/>
<dbReference type="PANTHER" id="PTHR23003:SF51">
    <property type="entry name" value="SERINE-ARGININE PROTEIN 55"/>
    <property type="match status" value="1"/>
</dbReference>
<feature type="compositionally biased region" description="Basic residues" evidence="10">
    <location>
        <begin position="204"/>
        <end position="278"/>
    </location>
</feature>
<dbReference type="FunFam" id="3.30.70.330:FF:000028">
    <property type="entry name" value="Putative serine/arginine-rich splicing factor 4"/>
    <property type="match status" value="1"/>
</dbReference>
<keyword evidence="6 9" id="KW-0694">RNA-binding</keyword>
<feature type="domain" description="RRM" evidence="11">
    <location>
        <begin position="130"/>
        <end position="203"/>
    </location>
</feature>
<gene>
    <name evidence="12" type="ORF">HOLleu_08868</name>
</gene>
<evidence type="ECO:0000256" key="6">
    <source>
        <dbReference type="ARBA" id="ARBA00022884"/>
    </source>
</evidence>
<evidence type="ECO:0000256" key="8">
    <source>
        <dbReference type="ARBA" id="ARBA00023242"/>
    </source>
</evidence>
<dbReference type="SMART" id="SM00360">
    <property type="entry name" value="RRM"/>
    <property type="match status" value="2"/>
</dbReference>
<keyword evidence="3" id="KW-0597">Phosphoprotein</keyword>
<dbReference type="Pfam" id="PF00076">
    <property type="entry name" value="RRM_1"/>
    <property type="match status" value="2"/>
</dbReference>
<dbReference type="OrthoDB" id="1099063at2759"/>
<sequence length="314" mass="35917">MPGGPGCVYLGNLSHRAQESDVEKLLRPYGKLRYVSLKSKYGFAEFEDSRDADDAVYELNGRELFGERLIVEHARGPGRRRDRGDDRYGGGGGGYRDGPRRGGFDRYGSRGGQRQNRDGDKYGPPVRTEYRLIVENLSSKVSWQDLKDYVRQAGEVTFADAHKQRKNEGIVEFSSRYDMENAIKKLDNTELNGRKIKLVEDRPSRKRSHSRSRSRSRRRSRSRSRSHSNSRSRSRSRSRSKSKSPKRSKSKSRSKSRSRSKSKSKSRSRSPPPKKSRSRSPSPKRDDEKKSPEKSPARSKSRSRSKSQSPSKDD</sequence>
<evidence type="ECO:0000256" key="10">
    <source>
        <dbReference type="SAM" id="MobiDB-lite"/>
    </source>
</evidence>
<keyword evidence="13" id="KW-1185">Reference proteome</keyword>
<feature type="compositionally biased region" description="Basic and acidic residues" evidence="10">
    <location>
        <begin position="97"/>
        <end position="108"/>
    </location>
</feature>
<dbReference type="InterPro" id="IPR035979">
    <property type="entry name" value="RBD_domain_sf"/>
</dbReference>
<dbReference type="Gene3D" id="3.30.70.330">
    <property type="match status" value="2"/>
</dbReference>
<evidence type="ECO:0000313" key="12">
    <source>
        <dbReference type="EMBL" id="KAJ8045785.1"/>
    </source>
</evidence>
<dbReference type="InterPro" id="IPR000504">
    <property type="entry name" value="RRM_dom"/>
</dbReference>
<dbReference type="GO" id="GO:0006397">
    <property type="term" value="P:mRNA processing"/>
    <property type="evidence" value="ECO:0007669"/>
    <property type="project" value="UniProtKB-KW"/>
</dbReference>
<keyword evidence="5" id="KW-0677">Repeat</keyword>
<evidence type="ECO:0000259" key="11">
    <source>
        <dbReference type="PROSITE" id="PS50102"/>
    </source>
</evidence>
<dbReference type="InterPro" id="IPR012677">
    <property type="entry name" value="Nucleotide-bd_a/b_plait_sf"/>
</dbReference>
<feature type="domain" description="RRM" evidence="11">
    <location>
        <begin position="6"/>
        <end position="76"/>
    </location>
</feature>
<organism evidence="12 13">
    <name type="scientific">Holothuria leucospilota</name>
    <name type="common">Black long sea cucumber</name>
    <name type="synonym">Mertensiothuria leucospilota</name>
    <dbReference type="NCBI Taxonomy" id="206669"/>
    <lineage>
        <taxon>Eukaryota</taxon>
        <taxon>Metazoa</taxon>
        <taxon>Echinodermata</taxon>
        <taxon>Eleutherozoa</taxon>
        <taxon>Echinozoa</taxon>
        <taxon>Holothuroidea</taxon>
        <taxon>Aspidochirotacea</taxon>
        <taxon>Aspidochirotida</taxon>
        <taxon>Holothuriidae</taxon>
        <taxon>Holothuria</taxon>
    </lineage>
</organism>
<dbReference type="SUPFAM" id="SSF54928">
    <property type="entry name" value="RNA-binding domain, RBD"/>
    <property type="match status" value="2"/>
</dbReference>
<dbReference type="GO" id="GO:0005737">
    <property type="term" value="C:cytoplasm"/>
    <property type="evidence" value="ECO:0007669"/>
    <property type="project" value="TreeGrafter"/>
</dbReference>
<dbReference type="AlphaFoldDB" id="A0A9Q1CJD8"/>
<dbReference type="EMBL" id="JAIZAY010000003">
    <property type="protein sequence ID" value="KAJ8045785.1"/>
    <property type="molecule type" value="Genomic_DNA"/>
</dbReference>
<evidence type="ECO:0000313" key="13">
    <source>
        <dbReference type="Proteomes" id="UP001152320"/>
    </source>
</evidence>
<dbReference type="GO" id="GO:0003729">
    <property type="term" value="F:mRNA binding"/>
    <property type="evidence" value="ECO:0007669"/>
    <property type="project" value="TreeGrafter"/>
</dbReference>
<keyword evidence="8" id="KW-0539">Nucleus</keyword>
<evidence type="ECO:0000256" key="7">
    <source>
        <dbReference type="ARBA" id="ARBA00023187"/>
    </source>
</evidence>
<reference evidence="12" key="1">
    <citation type="submission" date="2021-10" db="EMBL/GenBank/DDBJ databases">
        <title>Tropical sea cucumber genome reveals ecological adaptation and Cuvierian tubules defense mechanism.</title>
        <authorList>
            <person name="Chen T."/>
        </authorList>
    </citation>
    <scope>NUCLEOTIDE SEQUENCE</scope>
    <source>
        <strain evidence="12">Nanhai2018</strain>
        <tissue evidence="12">Muscle</tissue>
    </source>
</reference>
<evidence type="ECO:0000256" key="1">
    <source>
        <dbReference type="ARBA" id="ARBA00004123"/>
    </source>
</evidence>
<evidence type="ECO:0000256" key="2">
    <source>
        <dbReference type="ARBA" id="ARBA00010269"/>
    </source>
</evidence>
<dbReference type="GO" id="GO:0008380">
    <property type="term" value="P:RNA splicing"/>
    <property type="evidence" value="ECO:0007669"/>
    <property type="project" value="UniProtKB-KW"/>
</dbReference>
<dbReference type="Proteomes" id="UP001152320">
    <property type="component" value="Chromosome 3"/>
</dbReference>
<feature type="region of interest" description="Disordered" evidence="10">
    <location>
        <begin position="76"/>
        <end position="125"/>
    </location>
</feature>
<keyword evidence="4" id="KW-0507">mRNA processing</keyword>
<evidence type="ECO:0000256" key="9">
    <source>
        <dbReference type="PROSITE-ProRule" id="PRU00176"/>
    </source>
</evidence>
<name>A0A9Q1CJD8_HOLLE</name>
<protein>
    <submittedName>
        <fullName evidence="12">Serine/arginine-rich splicing factor 4</fullName>
    </submittedName>
</protein>